<dbReference type="EMBL" id="CP002690">
    <property type="protein sequence ID" value="AEE14897.1"/>
    <property type="molecule type" value="Genomic_DNA"/>
</dbReference>
<evidence type="ECO:0000313" key="1">
    <source>
        <dbReference type="EMBL" id="AEE14897.1"/>
    </source>
</evidence>
<dbReference type="NCBIfam" id="NF045720">
    <property type="entry name" value="rubredox_RCKP"/>
    <property type="match status" value="1"/>
</dbReference>
<protein>
    <recommendedName>
        <fullName evidence="3">Rubredoxin</fullName>
    </recommendedName>
</protein>
<reference evidence="1 2" key="1">
    <citation type="submission" date="2011-04" db="EMBL/GenBank/DDBJ databases">
        <title>The complete genome of Thermodesulfobium narugense DSM 14796.</title>
        <authorList>
            <consortium name="US DOE Joint Genome Institute (JGI-PGF)"/>
            <person name="Lucas S."/>
            <person name="Han J."/>
            <person name="Lapidus A."/>
            <person name="Bruce D."/>
            <person name="Goodwin L."/>
            <person name="Pitluck S."/>
            <person name="Peters L."/>
            <person name="Kyrpides N."/>
            <person name="Mavromatis K."/>
            <person name="Pagani I."/>
            <person name="Ivanova N."/>
            <person name="Ovchinnikova G."/>
            <person name="Zhang X."/>
            <person name="Saunders L."/>
            <person name="Detter J.C."/>
            <person name="Tapia R."/>
            <person name="Han C."/>
            <person name="Land M."/>
            <person name="Hauser L."/>
            <person name="Markowitz V."/>
            <person name="Cheng J.-F."/>
            <person name="Hugenholtz P."/>
            <person name="Woyke T."/>
            <person name="Wu D."/>
            <person name="Spring S."/>
            <person name="Schroeder M."/>
            <person name="Brambilla E."/>
            <person name="Klenk H.-P."/>
            <person name="Eisen J.A."/>
        </authorList>
    </citation>
    <scope>NUCLEOTIDE SEQUENCE [LARGE SCALE GENOMIC DNA]</scope>
    <source>
        <strain evidence="1 2">DSM 14796</strain>
    </source>
</reference>
<dbReference type="RefSeq" id="WP_013756618.1">
    <property type="nucleotide sequence ID" value="NC_015499.1"/>
</dbReference>
<name>M1E587_9BACT</name>
<proteinExistence type="predicted"/>
<keyword evidence="2" id="KW-1185">Reference proteome</keyword>
<dbReference type="OrthoDB" id="9799749at2"/>
<dbReference type="HOGENOM" id="CLU_128747_5_1_9"/>
<dbReference type="eggNOG" id="COG2401">
    <property type="taxonomic scope" value="Bacteria"/>
</dbReference>
<dbReference type="STRING" id="747365.Thena_1280"/>
<accession>M1E587</accession>
<dbReference type="InterPro" id="IPR054685">
    <property type="entry name" value="Rubredox_RCKP"/>
</dbReference>
<dbReference type="Proteomes" id="UP000011765">
    <property type="component" value="Chromosome"/>
</dbReference>
<dbReference type="SUPFAM" id="SSF57802">
    <property type="entry name" value="Rubredoxin-like"/>
    <property type="match status" value="1"/>
</dbReference>
<dbReference type="AlphaFoldDB" id="M1E587"/>
<evidence type="ECO:0008006" key="3">
    <source>
        <dbReference type="Google" id="ProtNLM"/>
    </source>
</evidence>
<sequence length="40" mass="4701">MAVFKCKKCGYTKEGRCKPKKCPECNEQNSFEKVESEKRK</sequence>
<dbReference type="Gene3D" id="2.20.28.10">
    <property type="match status" value="1"/>
</dbReference>
<evidence type="ECO:0000313" key="2">
    <source>
        <dbReference type="Proteomes" id="UP000011765"/>
    </source>
</evidence>
<organism evidence="1 2">
    <name type="scientific">Thermodesulfobium narugense DSM 14796</name>
    <dbReference type="NCBI Taxonomy" id="747365"/>
    <lineage>
        <taxon>Bacteria</taxon>
        <taxon>Pseudomonadati</taxon>
        <taxon>Thermodesulfobiota</taxon>
        <taxon>Thermodesulfobiia</taxon>
        <taxon>Thermodesulfobiales</taxon>
        <taxon>Thermodesulfobiaceae</taxon>
        <taxon>Thermodesulfobium</taxon>
    </lineage>
</organism>
<dbReference type="KEGG" id="tnr:Thena_1280"/>
<gene>
    <name evidence="1" type="ORF">Thena_1280</name>
</gene>